<dbReference type="InterPro" id="IPR038770">
    <property type="entry name" value="Na+/solute_symporter_sf"/>
</dbReference>
<dbReference type="EMBL" id="JBIHSF010000011">
    <property type="protein sequence ID" value="MFH0263002.1"/>
    <property type="molecule type" value="Genomic_DNA"/>
</dbReference>
<sequence length="313" mass="33952">MVQQLIIMLVLIGVSFVAGMLIQHYAPTRSEALRSLASQSSLLFIIPIAVVNSLWQLSGVDTELLIVPLLGVGVIGSGAVTAIFISRIFSLSRTDFASLLPTTSFYNIGALGALFAFVFFGEDGVALLALFKLFEEAIYFGLIFPYCRAQGKAMGGKAHHFWRNPVFVVSVSALCTGLLLSGTDIRRPSILSDVSQWLIPLGSLLLVFAAGLTFHLTGSRKWVRMAITASMTRIAFGVLFVLFAFWSLDIWSAGSGVLLPLCIMLACMPCGFIGVLPARLYGLNTAVANTCWIVTYFMSLIVGMFYFLVSWSG</sequence>
<gene>
    <name evidence="4" type="ORF">ACGRH2_21660</name>
</gene>
<feature type="transmembrane region" description="Helical" evidence="3">
    <location>
        <begin position="97"/>
        <end position="120"/>
    </location>
</feature>
<feature type="transmembrane region" description="Helical" evidence="3">
    <location>
        <begin position="194"/>
        <end position="214"/>
    </location>
</feature>
<keyword evidence="3" id="KW-0812">Transmembrane</keyword>
<feature type="transmembrane region" description="Helical" evidence="3">
    <location>
        <begin position="226"/>
        <end position="246"/>
    </location>
</feature>
<feature type="transmembrane region" description="Helical" evidence="3">
    <location>
        <begin position="126"/>
        <end position="149"/>
    </location>
</feature>
<keyword evidence="5" id="KW-1185">Reference proteome</keyword>
<reference evidence="4 5" key="1">
    <citation type="submission" date="2024-10" db="EMBL/GenBank/DDBJ databases">
        <authorList>
            <person name="Yibar A."/>
            <person name="Saticioglu I.B."/>
            <person name="Duman M."/>
            <person name="Ajmi N."/>
            <person name="Gurler F."/>
            <person name="Ay H."/>
            <person name="Onuk E."/>
            <person name="Guler S."/>
            <person name="Romalde J.L."/>
        </authorList>
    </citation>
    <scope>NUCLEOTIDE SEQUENCE [LARGE SCALE GENOMIC DNA]</scope>
    <source>
        <strain evidence="4 5">1-TCBS-B</strain>
    </source>
</reference>
<proteinExistence type="predicted"/>
<evidence type="ECO:0000256" key="1">
    <source>
        <dbReference type="ARBA" id="ARBA00004127"/>
    </source>
</evidence>
<evidence type="ECO:0000256" key="3">
    <source>
        <dbReference type="SAM" id="Phobius"/>
    </source>
</evidence>
<dbReference type="Gene3D" id="1.20.1530.20">
    <property type="match status" value="1"/>
</dbReference>
<organism evidence="4 5">
    <name type="scientific">Vibrio barjaei</name>
    <dbReference type="NCBI Taxonomy" id="1676683"/>
    <lineage>
        <taxon>Bacteria</taxon>
        <taxon>Pseudomonadati</taxon>
        <taxon>Pseudomonadota</taxon>
        <taxon>Gammaproteobacteria</taxon>
        <taxon>Vibrionales</taxon>
        <taxon>Vibrionaceae</taxon>
        <taxon>Vibrio</taxon>
    </lineage>
</organism>
<comment type="subcellular location">
    <subcellularLocation>
        <location evidence="1">Endomembrane system</location>
        <topology evidence="1">Multi-pass membrane protein</topology>
    </subcellularLocation>
</comment>
<dbReference type="Proteomes" id="UP001607125">
    <property type="component" value="Unassembled WGS sequence"/>
</dbReference>
<feature type="transmembrane region" description="Helical" evidence="3">
    <location>
        <begin position="38"/>
        <end position="58"/>
    </location>
</feature>
<feature type="transmembrane region" description="Helical" evidence="3">
    <location>
        <begin position="290"/>
        <end position="309"/>
    </location>
</feature>
<evidence type="ECO:0000313" key="4">
    <source>
        <dbReference type="EMBL" id="MFH0263002.1"/>
    </source>
</evidence>
<protein>
    <submittedName>
        <fullName evidence="4">AEC family transporter</fullName>
    </submittedName>
</protein>
<comment type="caution">
    <text evidence="4">The sequence shown here is derived from an EMBL/GenBank/DDBJ whole genome shotgun (WGS) entry which is preliminary data.</text>
</comment>
<accession>A0ABW7INJ0</accession>
<keyword evidence="3" id="KW-0472">Membrane</keyword>
<name>A0ABW7INJ0_9VIBR</name>
<feature type="transmembrane region" description="Helical" evidence="3">
    <location>
        <begin position="258"/>
        <end position="278"/>
    </location>
</feature>
<dbReference type="RefSeq" id="WP_394629993.1">
    <property type="nucleotide sequence ID" value="NZ_JBIHSF010000011.1"/>
</dbReference>
<feature type="transmembrane region" description="Helical" evidence="3">
    <location>
        <begin position="64"/>
        <end position="85"/>
    </location>
</feature>
<evidence type="ECO:0000256" key="2">
    <source>
        <dbReference type="ARBA" id="ARBA00022448"/>
    </source>
</evidence>
<keyword evidence="2" id="KW-0813">Transport</keyword>
<feature type="transmembrane region" description="Helical" evidence="3">
    <location>
        <begin position="6"/>
        <end position="26"/>
    </location>
</feature>
<dbReference type="PANTHER" id="PTHR36838:SF3">
    <property type="entry name" value="TRANSPORTER AUXIN EFFLUX CARRIER EC FAMILY"/>
    <property type="match status" value="1"/>
</dbReference>
<evidence type="ECO:0000313" key="5">
    <source>
        <dbReference type="Proteomes" id="UP001607125"/>
    </source>
</evidence>
<feature type="transmembrane region" description="Helical" evidence="3">
    <location>
        <begin position="161"/>
        <end position="182"/>
    </location>
</feature>
<keyword evidence="3" id="KW-1133">Transmembrane helix</keyword>
<dbReference type="PANTHER" id="PTHR36838">
    <property type="entry name" value="AUXIN EFFLUX CARRIER FAMILY PROTEIN"/>
    <property type="match status" value="1"/>
</dbReference>